<dbReference type="Proteomes" id="UP000092691">
    <property type="component" value="Plasmid unnamed1"/>
</dbReference>
<proteinExistence type="predicted"/>
<sequence>MSELQIKPISITRFNALGGYARHPRTPLMLEELEFFEAEGGNVIGIATQDLEDQDFGGIVMARDRKLCFRGVHVTDFSPTPEAAREELFAAMRSAAQALAEDHYQGDEKGQPVDFFSRLHDEGRLHPSFVQLSTNEGYSPARNIIEPMMRWYEDADGNFIEQFQTTGFDQRIWELYLYAMLIEAGFVLSREKNVPDFCAAGLFGELYVEAVTVGPTTRNGTIVPPPPTDTPEELNRFLKDYMPIKFGSALYSKLKKKYWEHSHVNGKPFVLAIADFSSSMSMVRSQSALERYLWGYEYPAALDSEGKLIISPVRVETHQWGDKTPVPSGFFRLPDSRHVSAVISTNAGTIAKFNRLGILGKFGSGQVLAIREGRMVDHNPNATLPKIFRVIVNADGYEETWIEGLNVYHNPSAEIPMPMEMLPGAAHHFFEESRLVRSFTPEFHPTSSVTQHLSPVDVEKVLAEVGDKTHMVWTLKPGDPLPQDTGEPV</sequence>
<dbReference type="OrthoDB" id="981968at2"/>
<evidence type="ECO:0000313" key="2">
    <source>
        <dbReference type="Proteomes" id="UP000092691"/>
    </source>
</evidence>
<organism evidence="1 2">
    <name type="scientific">Rhizobium leguminosarum</name>
    <dbReference type="NCBI Taxonomy" id="384"/>
    <lineage>
        <taxon>Bacteria</taxon>
        <taxon>Pseudomonadati</taxon>
        <taxon>Pseudomonadota</taxon>
        <taxon>Alphaproteobacteria</taxon>
        <taxon>Hyphomicrobiales</taxon>
        <taxon>Rhizobiaceae</taxon>
        <taxon>Rhizobium/Agrobacterium group</taxon>
        <taxon>Rhizobium</taxon>
    </lineage>
</organism>
<name>A0A1B1CHL4_RHILE</name>
<dbReference type="RefSeq" id="WP_065282916.1">
    <property type="nucleotide sequence ID" value="NZ_CP016287.1"/>
</dbReference>
<gene>
    <name evidence="1" type="ORF">BA011_26110</name>
</gene>
<accession>A0A1B1CHL4</accession>
<keyword evidence="1" id="KW-0614">Plasmid</keyword>
<evidence type="ECO:0008006" key="3">
    <source>
        <dbReference type="Google" id="ProtNLM"/>
    </source>
</evidence>
<dbReference type="AlphaFoldDB" id="A0A1B1CHL4"/>
<geneLocation type="plasmid" evidence="1 2">
    <name>unnamed1</name>
</geneLocation>
<protein>
    <recommendedName>
        <fullName evidence="3">Glycosaminoglycan attachment protein</fullName>
    </recommendedName>
</protein>
<evidence type="ECO:0000313" key="1">
    <source>
        <dbReference type="EMBL" id="ANP89263.1"/>
    </source>
</evidence>
<reference evidence="1 2" key="1">
    <citation type="submission" date="2016-06" db="EMBL/GenBank/DDBJ databases">
        <title>Microsymbionts genomes from the relict species Vavilovia formosa.</title>
        <authorList>
            <person name="Chirak E."/>
            <person name="Kimeklis A."/>
            <person name="Andronov E."/>
        </authorList>
    </citation>
    <scope>NUCLEOTIDE SEQUENCE [LARGE SCALE GENOMIC DNA]</scope>
    <source>
        <strain evidence="1 2">Vaf10</strain>
        <plasmid evidence="2">Plasmid unnamed1</plasmid>
    </source>
</reference>
<dbReference type="EMBL" id="CP016287">
    <property type="protein sequence ID" value="ANP89263.1"/>
    <property type="molecule type" value="Genomic_DNA"/>
</dbReference>